<dbReference type="PANTHER" id="PTHR20855:SF92">
    <property type="entry name" value="PROGESTIN AND ADIPOQ RECEPTOR FAMILY MEMBER 3-LIKE"/>
    <property type="match status" value="1"/>
</dbReference>
<feature type="transmembrane region" description="Helical" evidence="7">
    <location>
        <begin position="44"/>
        <end position="66"/>
    </location>
</feature>
<keyword evidence="4 7" id="KW-1133">Transmembrane helix</keyword>
<keyword evidence="3 7" id="KW-0812">Transmembrane</keyword>
<dbReference type="GO" id="GO:0016020">
    <property type="term" value="C:membrane"/>
    <property type="evidence" value="ECO:0007669"/>
    <property type="project" value="UniProtKB-SubCell"/>
</dbReference>
<feature type="transmembrane region" description="Helical" evidence="7">
    <location>
        <begin position="135"/>
        <end position="154"/>
    </location>
</feature>
<feature type="transmembrane region" description="Helical" evidence="7">
    <location>
        <begin position="105"/>
        <end position="123"/>
    </location>
</feature>
<feature type="binding site" evidence="6">
    <location>
        <position position="206"/>
    </location>
    <ligand>
        <name>Zn(2+)</name>
        <dbReference type="ChEBI" id="CHEBI:29105"/>
    </ligand>
</feature>
<evidence type="ECO:0000313" key="8">
    <source>
        <dbReference type="WBParaSite" id="TTAC_0000504401-mRNA-1"/>
    </source>
</evidence>
<dbReference type="AlphaFoldDB" id="A0A0R3WWA4"/>
<feature type="binding site" evidence="6">
    <location>
        <position position="210"/>
    </location>
    <ligand>
        <name>Zn(2+)</name>
        <dbReference type="ChEBI" id="CHEBI:29105"/>
    </ligand>
</feature>
<reference evidence="8" key="1">
    <citation type="submission" date="2017-02" db="UniProtKB">
        <authorList>
            <consortium name="WormBaseParasite"/>
        </authorList>
    </citation>
    <scope>IDENTIFICATION</scope>
</reference>
<dbReference type="InterPro" id="IPR004254">
    <property type="entry name" value="AdipoR/HlyIII-related"/>
</dbReference>
<organism evidence="8">
    <name type="scientific">Hydatigena taeniaeformis</name>
    <name type="common">Feline tapeworm</name>
    <name type="synonym">Taenia taeniaeformis</name>
    <dbReference type="NCBI Taxonomy" id="6205"/>
    <lineage>
        <taxon>Eukaryota</taxon>
        <taxon>Metazoa</taxon>
        <taxon>Spiralia</taxon>
        <taxon>Lophotrochozoa</taxon>
        <taxon>Platyhelminthes</taxon>
        <taxon>Cestoda</taxon>
        <taxon>Eucestoda</taxon>
        <taxon>Cyclophyllidea</taxon>
        <taxon>Taeniidae</taxon>
        <taxon>Hydatigera</taxon>
    </lineage>
</organism>
<dbReference type="WBParaSite" id="TTAC_0000504401-mRNA-1">
    <property type="protein sequence ID" value="TTAC_0000504401-mRNA-1"/>
    <property type="gene ID" value="TTAC_0000504401"/>
</dbReference>
<feature type="transmembrane region" description="Helical" evidence="7">
    <location>
        <begin position="246"/>
        <end position="266"/>
    </location>
</feature>
<name>A0A0R3WWA4_HYDTA</name>
<evidence type="ECO:0000256" key="2">
    <source>
        <dbReference type="ARBA" id="ARBA00007018"/>
    </source>
</evidence>
<dbReference type="Pfam" id="PF03006">
    <property type="entry name" value="HlyIII"/>
    <property type="match status" value="1"/>
</dbReference>
<evidence type="ECO:0000256" key="1">
    <source>
        <dbReference type="ARBA" id="ARBA00004141"/>
    </source>
</evidence>
<keyword evidence="6" id="KW-0479">Metal-binding</keyword>
<feature type="transmembrane region" description="Helical" evidence="7">
    <location>
        <begin position="15"/>
        <end position="32"/>
    </location>
</feature>
<dbReference type="STRING" id="6205.A0A0R3WWA4"/>
<comment type="subcellular location">
    <subcellularLocation>
        <location evidence="1">Membrane</location>
        <topology evidence="1">Multi-pass membrane protein</topology>
    </subcellularLocation>
</comment>
<evidence type="ECO:0000256" key="4">
    <source>
        <dbReference type="ARBA" id="ARBA00022989"/>
    </source>
</evidence>
<dbReference type="GO" id="GO:0046872">
    <property type="term" value="F:metal ion binding"/>
    <property type="evidence" value="ECO:0007669"/>
    <property type="project" value="UniProtKB-KW"/>
</dbReference>
<keyword evidence="6" id="KW-0862">Zinc</keyword>
<comment type="similarity">
    <text evidence="2">Belongs to the ADIPOR family.</text>
</comment>
<evidence type="ECO:0000256" key="5">
    <source>
        <dbReference type="ARBA" id="ARBA00023136"/>
    </source>
</evidence>
<evidence type="ECO:0000256" key="6">
    <source>
        <dbReference type="PIRSR" id="PIRSR604254-1"/>
    </source>
</evidence>
<evidence type="ECO:0000256" key="3">
    <source>
        <dbReference type="ARBA" id="ARBA00022692"/>
    </source>
</evidence>
<protein>
    <submittedName>
        <fullName evidence="8">Progestin and adipoQ receptor family member 6</fullName>
    </submittedName>
</protein>
<keyword evidence="5 7" id="KW-0472">Membrane</keyword>
<dbReference type="PANTHER" id="PTHR20855">
    <property type="entry name" value="ADIPOR/PROGESTIN RECEPTOR-RELATED"/>
    <property type="match status" value="1"/>
</dbReference>
<sequence>LGSLHSLFFLHNESFNCWSHIFGIPMVLFYFFEEYFTSSNPLMYVYLFSCLCFVLGSSFAHTFCCYDKFSRDAYFTVDYVGLAIFTCGSELFSKSGALSLSFLDTYLIFLCLCSMVSIFQSMWTRTLSPSLLRSVLRVSAFAAPGVIMSSPIVYKIYTCYCGANAYPPRYCDSAQFLTCIISIVFYVSRFPEYLYPGKFDYFGHSHNAFHIGALLGLHYQKLALSLDLKFVKAHQIIETSLKIPLFGFSLLFLSIFLSCMYFRHLFTVKPFKSKLL</sequence>
<evidence type="ECO:0000256" key="7">
    <source>
        <dbReference type="SAM" id="Phobius"/>
    </source>
</evidence>
<feature type="transmembrane region" description="Helical" evidence="7">
    <location>
        <begin position="73"/>
        <end position="93"/>
    </location>
</feature>
<dbReference type="GO" id="GO:0038023">
    <property type="term" value="F:signaling receptor activity"/>
    <property type="evidence" value="ECO:0007669"/>
    <property type="project" value="TreeGrafter"/>
</dbReference>
<accession>A0A0R3WWA4</accession>
<feature type="binding site" evidence="6">
    <location>
        <position position="61"/>
    </location>
    <ligand>
        <name>Zn(2+)</name>
        <dbReference type="ChEBI" id="CHEBI:29105"/>
    </ligand>
</feature>
<proteinExistence type="inferred from homology"/>